<dbReference type="RefSeq" id="WP_167986631.1">
    <property type="nucleotide sequence ID" value="NZ_JAATEJ010000034.1"/>
</dbReference>
<keyword evidence="4" id="KW-1185">Reference proteome</keyword>
<dbReference type="Pfam" id="PF13443">
    <property type="entry name" value="HTH_26"/>
    <property type="match status" value="1"/>
</dbReference>
<dbReference type="EMBL" id="JAATEJ010000034">
    <property type="protein sequence ID" value="NJP47802.1"/>
    <property type="molecule type" value="Genomic_DNA"/>
</dbReference>
<sequence>MIKKMGYQWQLRQRMAERQLFQTSDLVPLLAERGVVLSREQVYRLVTQPPQRLSMDTLAALCDILSCTPNDLIKPEVVTTQLRKTAGGLDGPAPVTRRRTVIRRPGQP</sequence>
<dbReference type="Proteomes" id="UP000734511">
    <property type="component" value="Unassembled WGS sequence"/>
</dbReference>
<evidence type="ECO:0000259" key="2">
    <source>
        <dbReference type="Pfam" id="PF13443"/>
    </source>
</evidence>
<dbReference type="InterPro" id="IPR001387">
    <property type="entry name" value="Cro/C1-type_HTH"/>
</dbReference>
<proteinExistence type="predicted"/>
<comment type="caution">
    <text evidence="3">The sequence shown here is derived from an EMBL/GenBank/DDBJ whole genome shotgun (WGS) entry which is preliminary data.</text>
</comment>
<organism evidence="3 4">
    <name type="scientific">Actinacidiphila epipremni</name>
    <dbReference type="NCBI Taxonomy" id="2053013"/>
    <lineage>
        <taxon>Bacteria</taxon>
        <taxon>Bacillati</taxon>
        <taxon>Actinomycetota</taxon>
        <taxon>Actinomycetes</taxon>
        <taxon>Kitasatosporales</taxon>
        <taxon>Streptomycetaceae</taxon>
        <taxon>Actinacidiphila</taxon>
    </lineage>
</organism>
<protein>
    <submittedName>
        <fullName evidence="3">Helix-turn-helix transcriptional regulator</fullName>
    </submittedName>
</protein>
<evidence type="ECO:0000313" key="4">
    <source>
        <dbReference type="Proteomes" id="UP000734511"/>
    </source>
</evidence>
<evidence type="ECO:0000256" key="1">
    <source>
        <dbReference type="SAM" id="MobiDB-lite"/>
    </source>
</evidence>
<reference evidence="3 4" key="1">
    <citation type="submission" date="2020-03" db="EMBL/GenBank/DDBJ databases">
        <title>WGS of actinomycetes isolated from Thailand.</title>
        <authorList>
            <person name="Thawai C."/>
        </authorList>
    </citation>
    <scope>NUCLEOTIDE SEQUENCE [LARGE SCALE GENOMIC DNA]</scope>
    <source>
        <strain evidence="3 4">PRB2-1</strain>
    </source>
</reference>
<feature type="domain" description="HTH cro/C1-type" evidence="2">
    <location>
        <begin position="11"/>
        <end position="75"/>
    </location>
</feature>
<name>A0ABX0ZYL5_9ACTN</name>
<evidence type="ECO:0000313" key="3">
    <source>
        <dbReference type="EMBL" id="NJP47802.1"/>
    </source>
</evidence>
<accession>A0ABX0ZYL5</accession>
<gene>
    <name evidence="3" type="ORF">HCN08_31005</name>
</gene>
<feature type="region of interest" description="Disordered" evidence="1">
    <location>
        <begin position="85"/>
        <end position="108"/>
    </location>
</feature>